<dbReference type="InterPro" id="IPR051888">
    <property type="entry name" value="UPF0148_domain"/>
</dbReference>
<evidence type="ECO:0000313" key="2">
    <source>
        <dbReference type="Proteomes" id="UP000046393"/>
    </source>
</evidence>
<reference evidence="3" key="1">
    <citation type="submission" date="2017-02" db="UniProtKB">
        <authorList>
            <consortium name="WormBaseParasite"/>
        </authorList>
    </citation>
    <scope>IDENTIFICATION</scope>
</reference>
<dbReference type="WBParaSite" id="SMUV_0000283401-mRNA-1">
    <property type="protein sequence ID" value="SMUV_0000283401-mRNA-1"/>
    <property type="gene ID" value="SMUV_0000283401"/>
</dbReference>
<evidence type="ECO:0000256" key="1">
    <source>
        <dbReference type="SAM" id="MobiDB-lite"/>
    </source>
</evidence>
<sequence length="221" mass="24940">MGHRCFGSQIRTPKLLKIYNKKQAMADSNGIRKLTEDQRKMAEEKRQSIRDQVSKRMGDMLLRGYTMLDAYCDTCTGILMEDRRGNRECIQCELLRRELQSSSGDVRVAEIPLNPNDDVDDALDDDDKQSNELQDAGPSGHLPYNEIGKDDGPKGYAKGLERLLSSKIEKLGNQTEAGEKDEQKRNEIENTNDLGRICQLHAVMKGSIEILQMLENYGCGV</sequence>
<organism evidence="2 3">
    <name type="scientific">Syphacia muris</name>
    <dbReference type="NCBI Taxonomy" id="451379"/>
    <lineage>
        <taxon>Eukaryota</taxon>
        <taxon>Metazoa</taxon>
        <taxon>Ecdysozoa</taxon>
        <taxon>Nematoda</taxon>
        <taxon>Chromadorea</taxon>
        <taxon>Rhabditida</taxon>
        <taxon>Spirurina</taxon>
        <taxon>Oxyuridomorpha</taxon>
        <taxon>Oxyuroidea</taxon>
        <taxon>Oxyuridae</taxon>
        <taxon>Syphacia</taxon>
    </lineage>
</organism>
<proteinExistence type="predicted"/>
<keyword evidence="2" id="KW-1185">Reference proteome</keyword>
<dbReference type="InterPro" id="IPR009563">
    <property type="entry name" value="SSSCA1"/>
</dbReference>
<name>A0A0N5AF04_9BILA</name>
<dbReference type="Pfam" id="PF06677">
    <property type="entry name" value="Auto_anti-p27"/>
    <property type="match status" value="1"/>
</dbReference>
<dbReference type="PANTHER" id="PTHR16537">
    <property type="entry name" value="SJOEGREN SYNDROME/SCLERODERMA AUTOANTIGEN 1"/>
    <property type="match status" value="1"/>
</dbReference>
<feature type="compositionally biased region" description="Acidic residues" evidence="1">
    <location>
        <begin position="117"/>
        <end position="127"/>
    </location>
</feature>
<feature type="region of interest" description="Disordered" evidence="1">
    <location>
        <begin position="106"/>
        <end position="151"/>
    </location>
</feature>
<evidence type="ECO:0000313" key="3">
    <source>
        <dbReference type="WBParaSite" id="SMUV_0000283401-mRNA-1"/>
    </source>
</evidence>
<dbReference type="STRING" id="451379.A0A0N5AF04"/>
<protein>
    <submittedName>
        <fullName evidence="3">Sjogrens syndrome scleroderma autoantigen 1</fullName>
    </submittedName>
</protein>
<dbReference type="PANTHER" id="PTHR16537:SF1">
    <property type="entry name" value="PROTEIN ZNRD2"/>
    <property type="match status" value="1"/>
</dbReference>
<dbReference type="Proteomes" id="UP000046393">
    <property type="component" value="Unplaced"/>
</dbReference>
<dbReference type="AlphaFoldDB" id="A0A0N5AF04"/>
<accession>A0A0N5AF04</accession>